<keyword evidence="1 2" id="KW-0963">Cytoplasm</keyword>
<dbReference type="RefSeq" id="WP_185124798.1">
    <property type="nucleotide sequence ID" value="NZ_CAJEWD010000003.1"/>
</dbReference>
<gene>
    <name evidence="3" type="ORF">JEODO184_00232</name>
</gene>
<evidence type="ECO:0000256" key="1">
    <source>
        <dbReference type="ARBA" id="ARBA00022490"/>
    </source>
</evidence>
<comment type="caution">
    <text evidence="3">The sequence shown here is derived from an EMBL/GenBank/DDBJ whole genome shotgun (WGS) entry which is preliminary data.</text>
</comment>
<organism evidence="3 4">
    <name type="scientific">Jeotgalicoccus meleagridis</name>
    <dbReference type="NCBI Taxonomy" id="2759181"/>
    <lineage>
        <taxon>Bacteria</taxon>
        <taxon>Bacillati</taxon>
        <taxon>Bacillota</taxon>
        <taxon>Bacilli</taxon>
        <taxon>Bacillales</taxon>
        <taxon>Staphylococcaceae</taxon>
        <taxon>Jeotgalicoccus</taxon>
    </lineage>
</organism>
<name>A0A6V7R264_9STAP</name>
<dbReference type="Gene3D" id="1.10.287.540">
    <property type="entry name" value="Helix hairpin bin"/>
    <property type="match status" value="1"/>
</dbReference>
<dbReference type="PANTHER" id="PTHR37300">
    <property type="entry name" value="UPF0291 PROTEIN CBO2609/CLC_2481"/>
    <property type="match status" value="1"/>
</dbReference>
<dbReference type="InterPro" id="IPR009242">
    <property type="entry name" value="DUF896"/>
</dbReference>
<comment type="similarity">
    <text evidence="2">Belongs to the UPF0291 family.</text>
</comment>
<dbReference type="Pfam" id="PF05979">
    <property type="entry name" value="DUF896"/>
    <property type="match status" value="1"/>
</dbReference>
<dbReference type="EMBL" id="CAJEWD010000003">
    <property type="protein sequence ID" value="CAD2071410.1"/>
    <property type="molecule type" value="Genomic_DNA"/>
</dbReference>
<evidence type="ECO:0000313" key="4">
    <source>
        <dbReference type="Proteomes" id="UP000589351"/>
    </source>
</evidence>
<dbReference type="Proteomes" id="UP000589351">
    <property type="component" value="Unassembled WGS sequence"/>
</dbReference>
<proteinExistence type="inferred from homology"/>
<dbReference type="HAMAP" id="MF_01103">
    <property type="entry name" value="UPF0291"/>
    <property type="match status" value="1"/>
</dbReference>
<dbReference type="AlphaFoldDB" id="A0A6V7R264"/>
<reference evidence="3 4" key="1">
    <citation type="submission" date="2020-07" db="EMBL/GenBank/DDBJ databases">
        <authorList>
            <person name="Criscuolo A."/>
        </authorList>
    </citation>
    <scope>NUCLEOTIDE SEQUENCE [LARGE SCALE GENOMIC DNA]</scope>
    <source>
        <strain evidence="3">CIP111649</strain>
    </source>
</reference>
<dbReference type="GO" id="GO:0005737">
    <property type="term" value="C:cytoplasm"/>
    <property type="evidence" value="ECO:0007669"/>
    <property type="project" value="UniProtKB-SubCell"/>
</dbReference>
<evidence type="ECO:0000256" key="2">
    <source>
        <dbReference type="HAMAP-Rule" id="MF_01103"/>
    </source>
</evidence>
<protein>
    <recommendedName>
        <fullName evidence="2">UPF0291 protein JEODO184_00232</fullName>
    </recommendedName>
</protein>
<accession>A0A6V7R264</accession>
<sequence length="78" mass="8848">MISSLKRINELAQKNRAEGLTEAEIAERAELRKEYLQEIRGQVSSNITSITIQNEEGIDVTPAKLNVEKVKKYLDGFQ</sequence>
<evidence type="ECO:0000313" key="3">
    <source>
        <dbReference type="EMBL" id="CAD2071410.1"/>
    </source>
</evidence>
<dbReference type="PANTHER" id="PTHR37300:SF1">
    <property type="entry name" value="UPF0291 PROTEIN YNZC"/>
    <property type="match status" value="1"/>
</dbReference>
<comment type="subcellular location">
    <subcellularLocation>
        <location evidence="2">Cytoplasm</location>
    </subcellularLocation>
</comment>
<keyword evidence="4" id="KW-1185">Reference proteome</keyword>
<dbReference type="SUPFAM" id="SSF158221">
    <property type="entry name" value="YnzC-like"/>
    <property type="match status" value="1"/>
</dbReference>